<comment type="caution">
    <text evidence="3">The sequence shown here is derived from an EMBL/GenBank/DDBJ whole genome shotgun (WGS) entry which is preliminary data.</text>
</comment>
<dbReference type="PANTHER" id="PTHR34977:SF1">
    <property type="entry name" value="UPF0337 PROTEIN YJBJ"/>
    <property type="match status" value="1"/>
</dbReference>
<dbReference type="AlphaFoldDB" id="A0A8X8FWS6"/>
<dbReference type="Gene3D" id="1.10.1470.10">
    <property type="entry name" value="YjbJ"/>
    <property type="match status" value="1"/>
</dbReference>
<reference evidence="3 4" key="1">
    <citation type="submission" date="2020-08" db="EMBL/GenBank/DDBJ databases">
        <title>A Genomic Blueprint of the Chicken Gut Microbiome.</title>
        <authorList>
            <person name="Gilroy R."/>
            <person name="Ravi A."/>
            <person name="Getino M."/>
            <person name="Pursley I."/>
            <person name="Horton D.L."/>
            <person name="Alikhan N.-F."/>
            <person name="Baker D."/>
            <person name="Gharbi K."/>
            <person name="Hall N."/>
            <person name="Watson M."/>
            <person name="Adriaenssens E.M."/>
            <person name="Foster-Nyarko E."/>
            <person name="Jarju S."/>
            <person name="Secka A."/>
            <person name="Antonio M."/>
            <person name="Oren A."/>
            <person name="Chaudhuri R."/>
            <person name="La Ragione R.M."/>
            <person name="Hildebrand F."/>
            <person name="Pallen M.J."/>
        </authorList>
    </citation>
    <scope>NUCLEOTIDE SEQUENCE [LARGE SCALE GENOMIC DNA]</scope>
    <source>
        <strain evidence="3 4">Sa5BUN4</strain>
    </source>
</reference>
<dbReference type="InterPro" id="IPR026042">
    <property type="entry name" value="YjbJ"/>
</dbReference>
<dbReference type="RefSeq" id="WP_042613761.1">
    <property type="nucleotide sequence ID" value="NZ_CP167825.1"/>
</dbReference>
<evidence type="ECO:0000313" key="4">
    <source>
        <dbReference type="Proteomes" id="UP000636938"/>
    </source>
</evidence>
<organism evidence="3 4">
    <name type="scientific">Stenotrophomonas lacuserhaii</name>
    <dbReference type="NCBI Taxonomy" id="2760084"/>
    <lineage>
        <taxon>Bacteria</taxon>
        <taxon>Pseudomonadati</taxon>
        <taxon>Pseudomonadota</taxon>
        <taxon>Gammaproteobacteria</taxon>
        <taxon>Lysobacterales</taxon>
        <taxon>Lysobacteraceae</taxon>
        <taxon>Stenotrophomonas</taxon>
    </lineage>
</organism>
<dbReference type="EMBL" id="JACSQS010000007">
    <property type="protein sequence ID" value="MBD7954327.1"/>
    <property type="molecule type" value="Genomic_DNA"/>
</dbReference>
<protein>
    <submittedName>
        <fullName evidence="3">CsbD family protein</fullName>
    </submittedName>
</protein>
<evidence type="ECO:0000256" key="1">
    <source>
        <dbReference type="ARBA" id="ARBA00009129"/>
    </source>
</evidence>
<dbReference type="Proteomes" id="UP000636938">
    <property type="component" value="Unassembled WGS sequence"/>
</dbReference>
<dbReference type="InterPro" id="IPR008462">
    <property type="entry name" value="CsbD"/>
</dbReference>
<keyword evidence="4" id="KW-1185">Reference proteome</keyword>
<dbReference type="InterPro" id="IPR036629">
    <property type="entry name" value="YjbJ_sf"/>
</dbReference>
<gene>
    <name evidence="3" type="ORF">H9654_08915</name>
</gene>
<dbReference type="SUPFAM" id="SSF69047">
    <property type="entry name" value="Hypothetical protein YjbJ"/>
    <property type="match status" value="1"/>
</dbReference>
<comment type="similarity">
    <text evidence="1">Belongs to the UPF0337 (CsbD) family.</text>
</comment>
<name>A0A8X8FWS6_9GAMM</name>
<evidence type="ECO:0000313" key="3">
    <source>
        <dbReference type="EMBL" id="MBD7954327.1"/>
    </source>
</evidence>
<evidence type="ECO:0000259" key="2">
    <source>
        <dbReference type="Pfam" id="PF05532"/>
    </source>
</evidence>
<dbReference type="Pfam" id="PF05532">
    <property type="entry name" value="CsbD"/>
    <property type="match status" value="1"/>
</dbReference>
<feature type="domain" description="CsbD-like" evidence="2">
    <location>
        <begin position="4"/>
        <end position="55"/>
    </location>
</feature>
<sequence>MNKDIISGKWTQLKGKAQVQWGKLTDDDFDVAEGNAEYLAGRVQERYGIARDEADRQVKEFDSSLRKDYPDFK</sequence>
<accession>A0A8X8FWS6</accession>
<dbReference type="PANTHER" id="PTHR34977">
    <property type="entry name" value="UPF0337 PROTEIN YJBJ"/>
    <property type="match status" value="1"/>
</dbReference>
<dbReference type="PIRSF" id="PIRSF039008">
    <property type="entry name" value="YjbJ"/>
    <property type="match status" value="1"/>
</dbReference>
<dbReference type="InterPro" id="IPR050423">
    <property type="entry name" value="UPF0337_stress_rsp"/>
</dbReference>
<proteinExistence type="inferred from homology"/>